<gene>
    <name evidence="1" type="ORF">PHLGIDRAFT_116346</name>
</gene>
<dbReference type="InterPro" id="IPR036537">
    <property type="entry name" value="Adaptor_Cbl_N_dom_sf"/>
</dbReference>
<dbReference type="GO" id="GO:0007166">
    <property type="term" value="P:cell surface receptor signaling pathway"/>
    <property type="evidence" value="ECO:0007669"/>
    <property type="project" value="InterPro"/>
</dbReference>
<evidence type="ECO:0008006" key="3">
    <source>
        <dbReference type="Google" id="ProtNLM"/>
    </source>
</evidence>
<reference evidence="1 2" key="1">
    <citation type="journal article" date="2014" name="PLoS Genet.">
        <title>Analysis of the Phlebiopsis gigantea genome, transcriptome and secretome provides insight into its pioneer colonization strategies of wood.</title>
        <authorList>
            <person name="Hori C."/>
            <person name="Ishida T."/>
            <person name="Igarashi K."/>
            <person name="Samejima M."/>
            <person name="Suzuki H."/>
            <person name="Master E."/>
            <person name="Ferreira P."/>
            <person name="Ruiz-Duenas F.J."/>
            <person name="Held B."/>
            <person name="Canessa P."/>
            <person name="Larrondo L.F."/>
            <person name="Schmoll M."/>
            <person name="Druzhinina I.S."/>
            <person name="Kubicek C.P."/>
            <person name="Gaskell J.A."/>
            <person name="Kersten P."/>
            <person name="St John F."/>
            <person name="Glasner J."/>
            <person name="Sabat G."/>
            <person name="Splinter BonDurant S."/>
            <person name="Syed K."/>
            <person name="Yadav J."/>
            <person name="Mgbeahuruike A.C."/>
            <person name="Kovalchuk A."/>
            <person name="Asiegbu F.O."/>
            <person name="Lackner G."/>
            <person name="Hoffmeister D."/>
            <person name="Rencoret J."/>
            <person name="Gutierrez A."/>
            <person name="Sun H."/>
            <person name="Lindquist E."/>
            <person name="Barry K."/>
            <person name="Riley R."/>
            <person name="Grigoriev I.V."/>
            <person name="Henrissat B."/>
            <person name="Kues U."/>
            <person name="Berka R.M."/>
            <person name="Martinez A.T."/>
            <person name="Covert S.F."/>
            <person name="Blanchette R.A."/>
            <person name="Cullen D."/>
        </authorList>
    </citation>
    <scope>NUCLEOTIDE SEQUENCE [LARGE SCALE GENOMIC DNA]</scope>
    <source>
        <strain evidence="1 2">11061_1 CR5-6</strain>
    </source>
</reference>
<evidence type="ECO:0000313" key="1">
    <source>
        <dbReference type="EMBL" id="KIP09394.1"/>
    </source>
</evidence>
<dbReference type="OrthoDB" id="1534087at2759"/>
<sequence length="257" mass="28778">MQRIPTVRTQLKRMFKAPRIINSVSKRSHEHVDTGLDVAQLALNVTSGFVDGVNVPGLKGALEAATVIIEMIQTTRSNKDDCITLVAQVERYLVVLDGCAGSNDDDVTDEFRGLALDFASLLSEIQHLLENMAGKKALRRFMRSTRDKRRIAEHKEKLSSGFNQFLLAAQCVQERRGVRLAQRVETIHTNIQTLQTTQVQVHLGVHDVSRNVQASHNILLANVRLLHTDLAAQRLRQEVSDNTMEVRFKAVEPVAVQ</sequence>
<dbReference type="EMBL" id="KN840466">
    <property type="protein sequence ID" value="KIP09394.1"/>
    <property type="molecule type" value="Genomic_DNA"/>
</dbReference>
<accession>A0A0C3NVK2</accession>
<dbReference type="InterPro" id="IPR059179">
    <property type="entry name" value="MLKL-like_MCAfunc"/>
</dbReference>
<dbReference type="Gene3D" id="1.20.930.20">
    <property type="entry name" value="Adaptor protein Cbl, N-terminal domain"/>
    <property type="match status" value="1"/>
</dbReference>
<dbReference type="CDD" id="cd21037">
    <property type="entry name" value="MLKL_NTD"/>
    <property type="match status" value="1"/>
</dbReference>
<proteinExistence type="predicted"/>
<dbReference type="HOGENOM" id="CLU_1082242_0_0_1"/>
<dbReference type="Proteomes" id="UP000053257">
    <property type="component" value="Unassembled WGS sequence"/>
</dbReference>
<organism evidence="1 2">
    <name type="scientific">Phlebiopsis gigantea (strain 11061_1 CR5-6)</name>
    <name type="common">White-rot fungus</name>
    <name type="synonym">Peniophora gigantea</name>
    <dbReference type="NCBI Taxonomy" id="745531"/>
    <lineage>
        <taxon>Eukaryota</taxon>
        <taxon>Fungi</taxon>
        <taxon>Dikarya</taxon>
        <taxon>Basidiomycota</taxon>
        <taxon>Agaricomycotina</taxon>
        <taxon>Agaricomycetes</taxon>
        <taxon>Polyporales</taxon>
        <taxon>Phanerochaetaceae</taxon>
        <taxon>Phlebiopsis</taxon>
    </lineage>
</organism>
<dbReference type="AlphaFoldDB" id="A0A0C3NVK2"/>
<keyword evidence="2" id="KW-1185">Reference proteome</keyword>
<evidence type="ECO:0000313" key="2">
    <source>
        <dbReference type="Proteomes" id="UP000053257"/>
    </source>
</evidence>
<name>A0A0C3NVK2_PHLG1</name>
<protein>
    <recommendedName>
        <fullName evidence="3">Fungal N-terminal domain-containing protein</fullName>
    </recommendedName>
</protein>